<dbReference type="EMBL" id="CP001032">
    <property type="protein sequence ID" value="ACB75035.1"/>
    <property type="molecule type" value="Genomic_DNA"/>
</dbReference>
<protein>
    <submittedName>
        <fullName evidence="4">Coagulation factor 5/8 type domain protein</fullName>
    </submittedName>
</protein>
<feature type="signal peptide" evidence="2">
    <location>
        <begin position="1"/>
        <end position="25"/>
    </location>
</feature>
<dbReference type="InterPro" id="IPR000421">
    <property type="entry name" value="FA58C"/>
</dbReference>
<dbReference type="GO" id="GO:0004553">
    <property type="term" value="F:hydrolase activity, hydrolyzing O-glycosyl compounds"/>
    <property type="evidence" value="ECO:0007669"/>
    <property type="project" value="InterPro"/>
</dbReference>
<dbReference type="InterPro" id="IPR006104">
    <property type="entry name" value="Glyco_hydro_2_N"/>
</dbReference>
<evidence type="ECO:0000256" key="1">
    <source>
        <dbReference type="ARBA" id="ARBA00007401"/>
    </source>
</evidence>
<dbReference type="eggNOG" id="COG3250">
    <property type="taxonomic scope" value="Bacteria"/>
</dbReference>
<keyword evidence="5" id="KW-1185">Reference proteome</keyword>
<dbReference type="CAZy" id="CBM32">
    <property type="family name" value="Carbohydrate-Binding Module Family 32"/>
</dbReference>
<comment type="similarity">
    <text evidence="1">Belongs to the glycosyl hydrolase 2 family.</text>
</comment>
<accession>B1ZVU9</accession>
<reference evidence="4 5" key="1">
    <citation type="journal article" date="2011" name="J. Bacteriol.">
        <title>Genome sequence of the verrucomicrobium Opitutus terrae PB90-1, an abundant inhabitant of rice paddy soil ecosystems.</title>
        <authorList>
            <person name="van Passel M.W."/>
            <person name="Kant R."/>
            <person name="Palva A."/>
            <person name="Copeland A."/>
            <person name="Lucas S."/>
            <person name="Lapidus A."/>
            <person name="Glavina del Rio T."/>
            <person name="Pitluck S."/>
            <person name="Goltsman E."/>
            <person name="Clum A."/>
            <person name="Sun H."/>
            <person name="Schmutz J."/>
            <person name="Larimer F.W."/>
            <person name="Land M.L."/>
            <person name="Hauser L."/>
            <person name="Kyrpides N."/>
            <person name="Mikhailova N."/>
            <person name="Richardson P.P."/>
            <person name="Janssen P.H."/>
            <person name="de Vos W.M."/>
            <person name="Smidt H."/>
        </authorList>
    </citation>
    <scope>NUCLEOTIDE SEQUENCE [LARGE SCALE GENOMIC DNA]</scope>
    <source>
        <strain evidence="5">DSM 11246 / JCM 15787 / PB90-1</strain>
    </source>
</reference>
<dbReference type="AlphaFoldDB" id="B1ZVU9"/>
<dbReference type="PANTHER" id="PTHR42732:SF1">
    <property type="entry name" value="BETA-MANNOSIDASE"/>
    <property type="match status" value="1"/>
</dbReference>
<evidence type="ECO:0000259" key="3">
    <source>
        <dbReference type="PROSITE" id="PS50022"/>
    </source>
</evidence>
<proteinExistence type="inferred from homology"/>
<feature type="domain" description="F5/8 type C" evidence="3">
    <location>
        <begin position="934"/>
        <end position="1079"/>
    </location>
</feature>
<dbReference type="STRING" id="452637.Oter_1751"/>
<evidence type="ECO:0000313" key="4">
    <source>
        <dbReference type="EMBL" id="ACB75035.1"/>
    </source>
</evidence>
<name>B1ZVU9_OPITP</name>
<gene>
    <name evidence="4" type="ordered locus">Oter_1751</name>
</gene>
<dbReference type="SUPFAM" id="SSF49785">
    <property type="entry name" value="Galactose-binding domain-like"/>
    <property type="match status" value="2"/>
</dbReference>
<dbReference type="PROSITE" id="PS50022">
    <property type="entry name" value="FA58C_3"/>
    <property type="match status" value="1"/>
</dbReference>
<dbReference type="Proteomes" id="UP000007013">
    <property type="component" value="Chromosome"/>
</dbReference>
<dbReference type="InterPro" id="IPR008979">
    <property type="entry name" value="Galactose-bd-like_sf"/>
</dbReference>
<evidence type="ECO:0000313" key="5">
    <source>
        <dbReference type="Proteomes" id="UP000007013"/>
    </source>
</evidence>
<dbReference type="HOGENOM" id="CLU_009735_0_0_0"/>
<dbReference type="KEGG" id="ote:Oter_1751"/>
<evidence type="ECO:0000256" key="2">
    <source>
        <dbReference type="SAM" id="SignalP"/>
    </source>
</evidence>
<dbReference type="Pfam" id="PF00754">
    <property type="entry name" value="F5_F8_type_C"/>
    <property type="match status" value="1"/>
</dbReference>
<sequence>MQRRLLRLGGCSAMLGLLGSSMLTASPFTTERMNLAGEWRFALAAPDPSFPQQPLPQVAFADAIALPGTTETNNKGPENSARELGGLTRVRRFEGAAWYEREIEVPASWSGRQIELLLERTKYTQLWLDGEAVGEQRLFTAPQVYDLTHRLQPGRHRLTLMVDNRVERIPFTPNVHQFNSDNTQTNWNGVLGRIELIARPAVWLADVQVWPELASRSLRVRFTTQALAGVVAERSRVMVRATSFNHDGAPHQPAPVELEWSDAATRDHELTLPLGPAAKLWDEFEPALYRMTVTLKTAAGRDEREIETGLREFKGAGAHFTINGRPTFLRGRHEGGTFPLTGHPPMDVEGWIRYLRICRDYGLNHIRCHTWTPPEAAFAAADRLGIYLQAELPFWGTFDERVRDFLQPEADATLRAYGNHPSFVMLTLANEAGGDRGLMNAMVAQLRAQDSRRLYSDGCNNVLWDPRHQPTNEFWVTAKTRTPASGERQLPARGSFYFGDGYDGVVQWGEAQTRQDLSEAVTGLPVPVVGHEIGQYTVYPDFREIAKYTGVTQARNLEHFRDVLARRGRLEQANDFFRASGALTAELYREEIELALRTADFGGLQLLDLQDYPGQGTALVGMLDAFMDSKGLVTPERWREFCGPVVPLARFDRYAWTTNESYAADIQLAHYGRDDLRGVVTTWRLVDEAGKERARGEWRADVVTQGGLRSLGRVAVALKDCATPRRYDFVVEVTANPTLPSGERLRFANRWPLWVYPPQTELAPAAHVHVVRAFDAKAKRLLASGERVVLMPDAANRGYTLRGAYATDFWCWPMFNGTPGTMGLLINAAHPALAQFPTATHSERQWSRIAHGSAAVVLASVPEHFRPIVQVIDNLERNELLGLVFEARVETGSLLVVASDLLALSAAPEARQLWSSLLAYAGSPAFAPQQALSVAELDLCLRPSLALGRQATASSSFTPPWGFVPKPESAIDGDINTRWQAEPTDARPVLTIDLGRTCVLDTVELLWQHDEPGYRYLVEASSDGAHWQGLSDQRENAFAGGRHTLPVAPAAGARQVRVTITGWPAGRAAALRDVRVLGTPAAESAGTP</sequence>
<dbReference type="PANTHER" id="PTHR42732">
    <property type="entry name" value="BETA-GALACTOSIDASE"/>
    <property type="match status" value="1"/>
</dbReference>
<dbReference type="Pfam" id="PF02837">
    <property type="entry name" value="Glyco_hydro_2_N"/>
    <property type="match status" value="1"/>
</dbReference>
<dbReference type="InterPro" id="IPR017853">
    <property type="entry name" value="GH"/>
</dbReference>
<keyword evidence="2" id="KW-0732">Signal</keyword>
<feature type="chain" id="PRO_5002772774" evidence="2">
    <location>
        <begin position="26"/>
        <end position="1088"/>
    </location>
</feature>
<dbReference type="SUPFAM" id="SSF51445">
    <property type="entry name" value="(Trans)glycosidases"/>
    <property type="match status" value="1"/>
</dbReference>
<dbReference type="GO" id="GO:0005975">
    <property type="term" value="P:carbohydrate metabolic process"/>
    <property type="evidence" value="ECO:0007669"/>
    <property type="project" value="InterPro"/>
</dbReference>
<dbReference type="Gene3D" id="2.60.120.260">
    <property type="entry name" value="Galactose-binding domain-like"/>
    <property type="match status" value="2"/>
</dbReference>
<dbReference type="Gene3D" id="3.20.20.80">
    <property type="entry name" value="Glycosidases"/>
    <property type="match status" value="1"/>
</dbReference>
<dbReference type="InterPro" id="IPR051913">
    <property type="entry name" value="GH2_Domain-Containing"/>
</dbReference>
<organism evidence="4 5">
    <name type="scientific">Opitutus terrae (strain DSM 11246 / JCM 15787 / PB90-1)</name>
    <dbReference type="NCBI Taxonomy" id="452637"/>
    <lineage>
        <taxon>Bacteria</taxon>
        <taxon>Pseudomonadati</taxon>
        <taxon>Verrucomicrobiota</taxon>
        <taxon>Opitutia</taxon>
        <taxon>Opitutales</taxon>
        <taxon>Opitutaceae</taxon>
        <taxon>Opitutus</taxon>
    </lineage>
</organism>
<dbReference type="CAZy" id="GH2">
    <property type="family name" value="Glycoside Hydrolase Family 2"/>
</dbReference>